<dbReference type="PANTHER" id="PTHR11365:SF23">
    <property type="entry name" value="HYPOTHETICAL 5-OXOPROLINASE (EUROFUNG)-RELATED"/>
    <property type="match status" value="1"/>
</dbReference>
<dbReference type="Pfam" id="PF01968">
    <property type="entry name" value="Hydantoinase_A"/>
    <property type="match status" value="1"/>
</dbReference>
<protein>
    <submittedName>
        <fullName evidence="4">Hydantoinase/oxoprolinase family protein</fullName>
    </submittedName>
</protein>
<dbReference type="RefSeq" id="WP_327967804.1">
    <property type="nucleotide sequence ID" value="NZ_JARMQG010000118.1"/>
</dbReference>
<proteinExistence type="predicted"/>
<feature type="domain" description="Acetophenone carboxylase-like C-terminal" evidence="3">
    <location>
        <begin position="501"/>
        <end position="674"/>
    </location>
</feature>
<dbReference type="InterPro" id="IPR002821">
    <property type="entry name" value="Hydantoinase_A"/>
</dbReference>
<dbReference type="Proteomes" id="UP001330749">
    <property type="component" value="Unassembled WGS sequence"/>
</dbReference>
<feature type="domain" description="Hydantoinase A/oxoprolinase" evidence="1">
    <location>
        <begin position="201"/>
        <end position="486"/>
    </location>
</feature>
<dbReference type="EMBL" id="JARMQG010000118">
    <property type="protein sequence ID" value="MED3562848.1"/>
    <property type="molecule type" value="Genomic_DNA"/>
</dbReference>
<dbReference type="Pfam" id="PF05378">
    <property type="entry name" value="Hydant_A_N"/>
    <property type="match status" value="1"/>
</dbReference>
<dbReference type="InterPro" id="IPR043129">
    <property type="entry name" value="ATPase_NBD"/>
</dbReference>
<feature type="domain" description="Hydantoinase/oxoprolinase N-terminal" evidence="2">
    <location>
        <begin position="3"/>
        <end position="179"/>
    </location>
</feature>
<dbReference type="InterPro" id="IPR008040">
    <property type="entry name" value="Hydant_A_N"/>
</dbReference>
<dbReference type="PANTHER" id="PTHR11365">
    <property type="entry name" value="5-OXOPROLINASE RELATED"/>
    <property type="match status" value="1"/>
</dbReference>
<keyword evidence="5" id="KW-1185">Reference proteome</keyword>
<evidence type="ECO:0000259" key="2">
    <source>
        <dbReference type="Pfam" id="PF05378"/>
    </source>
</evidence>
<evidence type="ECO:0000259" key="1">
    <source>
        <dbReference type="Pfam" id="PF01968"/>
    </source>
</evidence>
<organism evidence="4 5">
    <name type="scientific">Bacillus xiapuensis</name>
    <dbReference type="NCBI Taxonomy" id="2014075"/>
    <lineage>
        <taxon>Bacteria</taxon>
        <taxon>Bacillati</taxon>
        <taxon>Bacillota</taxon>
        <taxon>Bacilli</taxon>
        <taxon>Bacillales</taxon>
        <taxon>Bacillaceae</taxon>
        <taxon>Bacillus</taxon>
    </lineage>
</organism>
<gene>
    <name evidence="4" type="ORF">P4447_10330</name>
</gene>
<name>A0ABU6NC88_9BACI</name>
<dbReference type="InterPro" id="IPR049517">
    <property type="entry name" value="ACX-like_C"/>
</dbReference>
<accession>A0ABU6NC88</accession>
<dbReference type="SUPFAM" id="SSF53067">
    <property type="entry name" value="Actin-like ATPase domain"/>
    <property type="match status" value="1"/>
</dbReference>
<dbReference type="InterPro" id="IPR045079">
    <property type="entry name" value="Oxoprolinase-like"/>
</dbReference>
<dbReference type="Pfam" id="PF19278">
    <property type="entry name" value="Hydant_A_C"/>
    <property type="match status" value="1"/>
</dbReference>
<evidence type="ECO:0000313" key="5">
    <source>
        <dbReference type="Proteomes" id="UP001330749"/>
    </source>
</evidence>
<reference evidence="4 5" key="1">
    <citation type="submission" date="2023-03" db="EMBL/GenBank/DDBJ databases">
        <title>Bacillus Genome Sequencing.</title>
        <authorList>
            <person name="Dunlap C."/>
        </authorList>
    </citation>
    <scope>NUCLEOTIDE SEQUENCE [LARGE SCALE GENOMIC DNA]</scope>
    <source>
        <strain evidence="4 5">B-14544</strain>
    </source>
</reference>
<sequence length="700" mass="75304">MLRVGIDVGGTFTDLFAWDEEVKGPASVRTAKVLSTPGDPVIGFMNALSKAGIKPSEIGTIIHGTTIGTNALIERKYPEPALITTSGFRDTIEIGRQRRKNLYDPYQIKPRPLINRSRRFTVTEKLGSDGSTVKPLDREEARKVAEHIASQGIKNIAIAFVNSYVSGSHEQEMREIILKAIPDARVALSSETRPKIRELGRFVTTAIRAALFPVVSDYFTRLEERLRETGSKAPIFIVKSNGGMMRSNTAKERPEELIESGPAGGVAAGAFLSNLLNIKDMIVTDVGGTSFEAALMENGRGLVTDEYELEWEMPIITPMLDIRSIGAGGGSIAWIDKGGSLRVGPQSAGADPGPACYGRGGTLPTVTDANLVLGRLNQTLSGKFKLDYDAAVNAIRTVADPLGLSVLDCAEGIIEIVCENMAGAIRMVSTDRGRDPRDQTLIAFGGAGGLHAYKVAEAAGISKILVPPFAGVACAFGATTMDVRHDLEATFYAPVEDLDSTELTNAFTKLEHDCRELLRNDGILPNQITFERNALMRYIGQSYEVATPVPNGDLDDSIVADVAAAFHREHKREYGVSSEDFPVAFVTLRLTGYGQVAKPDASDLEAALGAGDENSITSAKNQRKVYFGGQHYTVDVFDPAHLSAGQEIQGPAIIEQPDSEIVLPINAKAQVDQYGNIIITNQGKAVANGKTLVSTKEEVL</sequence>
<evidence type="ECO:0000259" key="3">
    <source>
        <dbReference type="Pfam" id="PF19278"/>
    </source>
</evidence>
<evidence type="ECO:0000313" key="4">
    <source>
        <dbReference type="EMBL" id="MED3562848.1"/>
    </source>
</evidence>
<comment type="caution">
    <text evidence="4">The sequence shown here is derived from an EMBL/GenBank/DDBJ whole genome shotgun (WGS) entry which is preliminary data.</text>
</comment>